<dbReference type="EMBL" id="JBHSTI010000008">
    <property type="protein sequence ID" value="MFC6238037.1"/>
    <property type="molecule type" value="Genomic_DNA"/>
</dbReference>
<keyword evidence="1" id="KW-0808">Transferase</keyword>
<sequence>MITHEDLDWWLETAPALTWTFAKTYADTAPHEYVVAGRNGCPLSHGDFVRAAKVIATFGRPAKFYSMTGIYLTSRDGGLKWWTMDADLDSTDLINQATTDRVYGPQDAPNTRTGSTVPEDALATEYDRARDRRCDEILAEHIRRLFPEGSPRTLDIGCGTGLPLDFGVIDAGTYTGLDHSTAMLNMLVRKHPHVRALIPASWNEGVVIGAPFDLVLNIEGPDVDPDQMQRRSSGWVITARDGDVAVVPGKARDTRSGTVSVSP</sequence>
<gene>
    <name evidence="1" type="ORF">ACFQGU_09110</name>
</gene>
<keyword evidence="2" id="KW-1185">Reference proteome</keyword>
<comment type="caution">
    <text evidence="1">The sequence shown here is derived from an EMBL/GenBank/DDBJ whole genome shotgun (WGS) entry which is preliminary data.</text>
</comment>
<dbReference type="InterPro" id="IPR029063">
    <property type="entry name" value="SAM-dependent_MTases_sf"/>
</dbReference>
<dbReference type="Proteomes" id="UP001596138">
    <property type="component" value="Unassembled WGS sequence"/>
</dbReference>
<protein>
    <submittedName>
        <fullName evidence="1">Class I SAM-dependent methyltransferase</fullName>
        <ecNumber evidence="1">2.1.1.222</ecNumber>
        <ecNumber evidence="1">2.1.1.64</ecNumber>
    </submittedName>
</protein>
<reference evidence="2" key="1">
    <citation type="journal article" date="2019" name="Int. J. Syst. Evol. Microbiol.">
        <title>The Global Catalogue of Microorganisms (GCM) 10K type strain sequencing project: providing services to taxonomists for standard genome sequencing and annotation.</title>
        <authorList>
            <consortium name="The Broad Institute Genomics Platform"/>
            <consortium name="The Broad Institute Genome Sequencing Center for Infectious Disease"/>
            <person name="Wu L."/>
            <person name="Ma J."/>
        </authorList>
    </citation>
    <scope>NUCLEOTIDE SEQUENCE [LARGE SCALE GENOMIC DNA]</scope>
    <source>
        <strain evidence="2">CGMCC 4.7317</strain>
    </source>
</reference>
<dbReference type="EC" id="2.1.1.222" evidence="1"/>
<evidence type="ECO:0000313" key="2">
    <source>
        <dbReference type="Proteomes" id="UP001596138"/>
    </source>
</evidence>
<accession>A0ABW1T009</accession>
<proteinExistence type="predicted"/>
<organism evidence="1 2">
    <name type="scientific">Longivirga aurantiaca</name>
    <dbReference type="NCBI Taxonomy" id="1837743"/>
    <lineage>
        <taxon>Bacteria</taxon>
        <taxon>Bacillati</taxon>
        <taxon>Actinomycetota</taxon>
        <taxon>Actinomycetes</taxon>
        <taxon>Sporichthyales</taxon>
        <taxon>Sporichthyaceae</taxon>
        <taxon>Longivirga</taxon>
    </lineage>
</organism>
<dbReference type="Gene3D" id="3.40.50.150">
    <property type="entry name" value="Vaccinia Virus protein VP39"/>
    <property type="match status" value="1"/>
</dbReference>
<dbReference type="RefSeq" id="WP_386765884.1">
    <property type="nucleotide sequence ID" value="NZ_JBHSTI010000008.1"/>
</dbReference>
<dbReference type="EC" id="2.1.1.64" evidence="1"/>
<dbReference type="GO" id="GO:0102208">
    <property type="term" value="F:2-polyprenyl-6-hydroxyphenol methylase activity"/>
    <property type="evidence" value="ECO:0007669"/>
    <property type="project" value="UniProtKB-EC"/>
</dbReference>
<keyword evidence="1" id="KW-0489">Methyltransferase</keyword>
<dbReference type="GO" id="GO:0032259">
    <property type="term" value="P:methylation"/>
    <property type="evidence" value="ECO:0007669"/>
    <property type="project" value="UniProtKB-KW"/>
</dbReference>
<dbReference type="GO" id="GO:0061542">
    <property type="term" value="F:3-demethylubiquinol 3-O-methyltransferase activity"/>
    <property type="evidence" value="ECO:0007669"/>
    <property type="project" value="UniProtKB-EC"/>
</dbReference>
<evidence type="ECO:0000313" key="1">
    <source>
        <dbReference type="EMBL" id="MFC6238037.1"/>
    </source>
</evidence>
<name>A0ABW1T009_9ACTN</name>
<dbReference type="SUPFAM" id="SSF53335">
    <property type="entry name" value="S-adenosyl-L-methionine-dependent methyltransferases"/>
    <property type="match status" value="1"/>
</dbReference>